<dbReference type="Proteomes" id="UP000009877">
    <property type="component" value="Unassembled WGS sequence"/>
</dbReference>
<reference evidence="5 6" key="1">
    <citation type="journal article" date="2014" name="Genome Announc.">
        <title>Draft Genome Sequence of Kocuria palustris PEL.</title>
        <authorList>
            <person name="Sharma G."/>
            <person name="Khatri I."/>
            <person name="Subramanian S."/>
        </authorList>
    </citation>
    <scope>NUCLEOTIDE SEQUENCE [LARGE SCALE GENOMIC DNA]</scope>
    <source>
        <strain evidence="5 6">PEL</strain>
    </source>
</reference>
<dbReference type="Gene3D" id="3.40.47.10">
    <property type="match status" value="2"/>
</dbReference>
<dbReference type="Pfam" id="PF08541">
    <property type="entry name" value="ACP_syn_III_C"/>
    <property type="match status" value="1"/>
</dbReference>
<accession>M2XDA9</accession>
<dbReference type="InterPro" id="IPR016039">
    <property type="entry name" value="Thiolase-like"/>
</dbReference>
<dbReference type="Pfam" id="PF08545">
    <property type="entry name" value="ACP_syn_III"/>
    <property type="match status" value="1"/>
</dbReference>
<dbReference type="EMBL" id="ANHZ02000006">
    <property type="protein sequence ID" value="EME37061.1"/>
    <property type="molecule type" value="Genomic_DNA"/>
</dbReference>
<dbReference type="RefSeq" id="WP_006214237.1">
    <property type="nucleotide sequence ID" value="NZ_ANHZ02000006.1"/>
</dbReference>
<dbReference type="GO" id="GO:0004315">
    <property type="term" value="F:3-oxoacyl-[acyl-carrier-protein] synthase activity"/>
    <property type="evidence" value="ECO:0007669"/>
    <property type="project" value="InterPro"/>
</dbReference>
<dbReference type="PANTHER" id="PTHR34069:SF2">
    <property type="entry name" value="BETA-KETOACYL-[ACYL-CARRIER-PROTEIN] SYNTHASE III"/>
    <property type="match status" value="1"/>
</dbReference>
<keyword evidence="1" id="KW-0808">Transferase</keyword>
<keyword evidence="6" id="KW-1185">Reference proteome</keyword>
<evidence type="ECO:0000313" key="5">
    <source>
        <dbReference type="EMBL" id="EME37061.1"/>
    </source>
</evidence>
<dbReference type="GO" id="GO:0044550">
    <property type="term" value="P:secondary metabolite biosynthetic process"/>
    <property type="evidence" value="ECO:0007669"/>
    <property type="project" value="TreeGrafter"/>
</dbReference>
<sequence length="386" mass="40513">MAGQATALEGQGAGMHATGAVARARITGVGGYQPGEPISNDVIEELAGELPAEVLEGLSIQQRFWLIDPRTGEHRESNADMATKAAHRALDSAGLVPEDIDGIILSTGTPEYTLPPTVGYVQEQLGLEKVSTMELRSAGAGAVQALEIARLQIAAGTRRRVLVIGSECISPVLAGTYLAMPKEKIRMRDRVPIYMFSDGAGAIVVEASDDESKGLEPGAEQAIGGNRKPGIHAVGGGTFKPLVEQQRTKRLVDLRVDVVGAGEFTPVMVLEALSGTLAAAGATPADLDWCLIPEGNVGWLLDSMEEQGTLNADFKALEGKVFDNLADTGACGSAAVPLFLDHAWRSGMIEVGQRVSLIGVEATKWIWAGITLDWTAPAPASTGRDA</sequence>
<dbReference type="InterPro" id="IPR013747">
    <property type="entry name" value="ACP_syn_III_C"/>
</dbReference>
<organism evidence="5 6">
    <name type="scientific">Kocuria palustris PEL</name>
    <dbReference type="NCBI Taxonomy" id="1236550"/>
    <lineage>
        <taxon>Bacteria</taxon>
        <taxon>Bacillati</taxon>
        <taxon>Actinomycetota</taxon>
        <taxon>Actinomycetes</taxon>
        <taxon>Micrococcales</taxon>
        <taxon>Micrococcaceae</taxon>
        <taxon>Kocuria</taxon>
    </lineage>
</organism>
<evidence type="ECO:0000256" key="2">
    <source>
        <dbReference type="ARBA" id="ARBA00023315"/>
    </source>
</evidence>
<name>M2XDA9_9MICC</name>
<proteinExistence type="predicted"/>
<evidence type="ECO:0000259" key="4">
    <source>
        <dbReference type="Pfam" id="PF08545"/>
    </source>
</evidence>
<feature type="domain" description="Beta-ketoacyl-[acyl-carrier-protein] synthase III C-terminal" evidence="3">
    <location>
        <begin position="277"/>
        <end position="373"/>
    </location>
</feature>
<gene>
    <name evidence="5" type="ORF">C884_02217</name>
</gene>
<feature type="domain" description="Beta-ketoacyl-[acyl-carrier-protein] synthase III N-terminal" evidence="4">
    <location>
        <begin position="134"/>
        <end position="212"/>
    </location>
</feature>
<dbReference type="InterPro" id="IPR013751">
    <property type="entry name" value="ACP_syn_III_N"/>
</dbReference>
<evidence type="ECO:0000256" key="1">
    <source>
        <dbReference type="ARBA" id="ARBA00022679"/>
    </source>
</evidence>
<evidence type="ECO:0000313" key="6">
    <source>
        <dbReference type="Proteomes" id="UP000009877"/>
    </source>
</evidence>
<dbReference type="GO" id="GO:0006633">
    <property type="term" value="P:fatty acid biosynthetic process"/>
    <property type="evidence" value="ECO:0007669"/>
    <property type="project" value="InterPro"/>
</dbReference>
<dbReference type="PANTHER" id="PTHR34069">
    <property type="entry name" value="3-OXOACYL-[ACYL-CARRIER-PROTEIN] SYNTHASE 3"/>
    <property type="match status" value="1"/>
</dbReference>
<comment type="caution">
    <text evidence="5">The sequence shown here is derived from an EMBL/GenBank/DDBJ whole genome shotgun (WGS) entry which is preliminary data.</text>
</comment>
<keyword evidence="2" id="KW-0012">Acyltransferase</keyword>
<evidence type="ECO:0000259" key="3">
    <source>
        <dbReference type="Pfam" id="PF08541"/>
    </source>
</evidence>
<dbReference type="AlphaFoldDB" id="M2XDA9"/>
<dbReference type="STRING" id="71999.KPaMU14_09140"/>
<protein>
    <submittedName>
        <fullName evidence="5">3-oxoacyl-[acyl-carrier-protein] synthase, KASIII</fullName>
    </submittedName>
</protein>
<dbReference type="SUPFAM" id="SSF53901">
    <property type="entry name" value="Thiolase-like"/>
    <property type="match status" value="2"/>
</dbReference>